<reference evidence="3" key="2">
    <citation type="submission" date="2015-01" db="EMBL/GenBank/DDBJ databases">
        <title>Evolutionary Origins and Diversification of the Mycorrhizal Mutualists.</title>
        <authorList>
            <consortium name="DOE Joint Genome Institute"/>
            <consortium name="Mycorrhizal Genomics Consortium"/>
            <person name="Kohler A."/>
            <person name="Kuo A."/>
            <person name="Nagy L.G."/>
            <person name="Floudas D."/>
            <person name="Copeland A."/>
            <person name="Barry K.W."/>
            <person name="Cichocki N."/>
            <person name="Veneault-Fourrey C."/>
            <person name="LaButti K."/>
            <person name="Lindquist E.A."/>
            <person name="Lipzen A."/>
            <person name="Lundell T."/>
            <person name="Morin E."/>
            <person name="Murat C."/>
            <person name="Riley R."/>
            <person name="Ohm R."/>
            <person name="Sun H."/>
            <person name="Tunlid A."/>
            <person name="Henrissat B."/>
            <person name="Grigoriev I.V."/>
            <person name="Hibbett D.S."/>
            <person name="Martin F."/>
        </authorList>
    </citation>
    <scope>NUCLEOTIDE SEQUENCE [LARGE SCALE GENOMIC DNA]</scope>
    <source>
        <strain evidence="3">MAFF 305830</strain>
    </source>
</reference>
<gene>
    <name evidence="2" type="ORF">M408DRAFT_242755</name>
</gene>
<name>A0A0C2WCM1_SERVB</name>
<proteinExistence type="predicted"/>
<evidence type="ECO:0000313" key="2">
    <source>
        <dbReference type="EMBL" id="KIM24203.1"/>
    </source>
</evidence>
<reference evidence="2 3" key="1">
    <citation type="submission" date="2014-04" db="EMBL/GenBank/DDBJ databases">
        <authorList>
            <consortium name="DOE Joint Genome Institute"/>
            <person name="Kuo A."/>
            <person name="Zuccaro A."/>
            <person name="Kohler A."/>
            <person name="Nagy L.G."/>
            <person name="Floudas D."/>
            <person name="Copeland A."/>
            <person name="Barry K.W."/>
            <person name="Cichocki N."/>
            <person name="Veneault-Fourrey C."/>
            <person name="LaButti K."/>
            <person name="Lindquist E.A."/>
            <person name="Lipzen A."/>
            <person name="Lundell T."/>
            <person name="Morin E."/>
            <person name="Murat C."/>
            <person name="Sun H."/>
            <person name="Tunlid A."/>
            <person name="Henrissat B."/>
            <person name="Grigoriev I.V."/>
            <person name="Hibbett D.S."/>
            <person name="Martin F."/>
            <person name="Nordberg H.P."/>
            <person name="Cantor M.N."/>
            <person name="Hua S.X."/>
        </authorList>
    </citation>
    <scope>NUCLEOTIDE SEQUENCE [LARGE SCALE GENOMIC DNA]</scope>
    <source>
        <strain evidence="2 3">MAFF 305830</strain>
    </source>
</reference>
<dbReference type="EMBL" id="KN824326">
    <property type="protein sequence ID" value="KIM24203.1"/>
    <property type="molecule type" value="Genomic_DNA"/>
</dbReference>
<sequence length="81" mass="9026">MLVSSTARRLRTERSHHPAHTAPTQPACHLMPPPHLRTNIDSLASLNSVAFLANKRSSRSSAQLIPHIRGQINYPNKVRTI</sequence>
<feature type="region of interest" description="Disordered" evidence="1">
    <location>
        <begin position="1"/>
        <end position="34"/>
    </location>
</feature>
<dbReference type="HOGENOM" id="CLU_2575346_0_0_1"/>
<dbReference type="AlphaFoldDB" id="A0A0C2WCM1"/>
<accession>A0A0C2WCM1</accession>
<dbReference type="Proteomes" id="UP000054097">
    <property type="component" value="Unassembled WGS sequence"/>
</dbReference>
<evidence type="ECO:0000256" key="1">
    <source>
        <dbReference type="SAM" id="MobiDB-lite"/>
    </source>
</evidence>
<keyword evidence="3" id="KW-1185">Reference proteome</keyword>
<evidence type="ECO:0000313" key="3">
    <source>
        <dbReference type="Proteomes" id="UP000054097"/>
    </source>
</evidence>
<organism evidence="2 3">
    <name type="scientific">Serendipita vermifera MAFF 305830</name>
    <dbReference type="NCBI Taxonomy" id="933852"/>
    <lineage>
        <taxon>Eukaryota</taxon>
        <taxon>Fungi</taxon>
        <taxon>Dikarya</taxon>
        <taxon>Basidiomycota</taxon>
        <taxon>Agaricomycotina</taxon>
        <taxon>Agaricomycetes</taxon>
        <taxon>Sebacinales</taxon>
        <taxon>Serendipitaceae</taxon>
        <taxon>Serendipita</taxon>
    </lineage>
</organism>
<protein>
    <submittedName>
        <fullName evidence="2">Uncharacterized protein</fullName>
    </submittedName>
</protein>